<evidence type="ECO:0000313" key="2">
    <source>
        <dbReference type="Proteomes" id="UP001315686"/>
    </source>
</evidence>
<accession>A0AAP2CR03</accession>
<reference evidence="1 2" key="1">
    <citation type="journal article" date="2021" name="Arch. Microbiol.">
        <title>Harenicola maris gen. nov., sp. nov. isolated from the Sea of Japan shallow sediments.</title>
        <authorList>
            <person name="Romanenko L.A."/>
            <person name="Kurilenko V.V."/>
            <person name="Chernysheva N.Y."/>
            <person name="Tekutyeva L.A."/>
            <person name="Velansky P.V."/>
            <person name="Svetashev V.I."/>
            <person name="Isaeva M.P."/>
        </authorList>
    </citation>
    <scope>NUCLEOTIDE SEQUENCE [LARGE SCALE GENOMIC DNA]</scope>
    <source>
        <strain evidence="1 2">KMM 3653</strain>
    </source>
</reference>
<dbReference type="Proteomes" id="UP001315686">
    <property type="component" value="Unassembled WGS sequence"/>
</dbReference>
<name>A0AAP2CR03_9RHOB</name>
<protein>
    <recommendedName>
        <fullName evidence="3">Lipoprotein</fullName>
    </recommendedName>
</protein>
<evidence type="ECO:0000313" key="1">
    <source>
        <dbReference type="EMBL" id="MBT0958335.1"/>
    </source>
</evidence>
<sequence>MRLAYISLTAAALLAACGTPYEQCVSRAERDVRVLDRLIGEVEGNIARGYGLRKETYTVTVHSTCVVGKKKDGKRKTEPCLKERVQTRNVPEAIDLGAERAKLASMKAERTKKANAAQANIASCAAQYPEG</sequence>
<comment type="caution">
    <text evidence="1">The sequence shown here is derived from an EMBL/GenBank/DDBJ whole genome shotgun (WGS) entry which is preliminary data.</text>
</comment>
<gene>
    <name evidence="1" type="ORF">IV417_13160</name>
</gene>
<dbReference type="PROSITE" id="PS51257">
    <property type="entry name" value="PROKAR_LIPOPROTEIN"/>
    <property type="match status" value="1"/>
</dbReference>
<dbReference type="EMBL" id="JADQAZ010000002">
    <property type="protein sequence ID" value="MBT0958335.1"/>
    <property type="molecule type" value="Genomic_DNA"/>
</dbReference>
<organism evidence="1 2">
    <name type="scientific">Harenicola maris</name>
    <dbReference type="NCBI Taxonomy" id="2841044"/>
    <lineage>
        <taxon>Bacteria</taxon>
        <taxon>Pseudomonadati</taxon>
        <taxon>Pseudomonadota</taxon>
        <taxon>Alphaproteobacteria</taxon>
        <taxon>Rhodobacterales</taxon>
        <taxon>Paracoccaceae</taxon>
        <taxon>Harenicola</taxon>
    </lineage>
</organism>
<dbReference type="RefSeq" id="WP_327794541.1">
    <property type="nucleotide sequence ID" value="NZ_JADQAZ010000002.1"/>
</dbReference>
<dbReference type="AlphaFoldDB" id="A0AAP2CR03"/>
<evidence type="ECO:0008006" key="3">
    <source>
        <dbReference type="Google" id="ProtNLM"/>
    </source>
</evidence>
<keyword evidence="2" id="KW-1185">Reference proteome</keyword>
<proteinExistence type="predicted"/>